<dbReference type="RefSeq" id="WP_163742993.1">
    <property type="nucleotide sequence ID" value="NZ_AP022610.1"/>
</dbReference>
<proteinExistence type="predicted"/>
<reference evidence="2 3" key="1">
    <citation type="journal article" date="2019" name="Emerg. Microbes Infect.">
        <title>Comprehensive subspecies identification of 175 nontuberculous mycobacteria species based on 7547 genomic profiles.</title>
        <authorList>
            <person name="Matsumoto Y."/>
            <person name="Kinjo T."/>
            <person name="Motooka D."/>
            <person name="Nabeya D."/>
            <person name="Jung N."/>
            <person name="Uechi K."/>
            <person name="Horii T."/>
            <person name="Iida T."/>
            <person name="Fujita J."/>
            <person name="Nakamura S."/>
        </authorList>
    </citation>
    <scope>NUCLEOTIDE SEQUENCE [LARGE SCALE GENOMIC DNA]</scope>
    <source>
        <strain evidence="2 3">JCM 13574</strain>
    </source>
</reference>
<dbReference type="EMBL" id="AP022610">
    <property type="protein sequence ID" value="BBZ31050.1"/>
    <property type="molecule type" value="Genomic_DNA"/>
</dbReference>
<name>A0A7I7XPA9_9MYCO</name>
<evidence type="ECO:0000313" key="2">
    <source>
        <dbReference type="EMBL" id="BBZ31050.1"/>
    </source>
</evidence>
<evidence type="ECO:0000256" key="1">
    <source>
        <dbReference type="SAM" id="MobiDB-lite"/>
    </source>
</evidence>
<keyword evidence="3" id="KW-1185">Reference proteome</keyword>
<protein>
    <submittedName>
        <fullName evidence="2">Uncharacterized protein</fullName>
    </submittedName>
</protein>
<sequence>MAVVLLVVIGVSVAATLYVTGREGGRGATALTTGTPSDYASANDTGPVSIITDEPTCGAWVGISNELSEIERGGWGEMRGTLGPTSLWTAQQREEIDLVVRAMRNAADRSIELAKQTPHRVVRELYEQFSAYGRAYINSTYDYEQIDDELASANVNAASAVIGICNTITFGSASRGITVPKAPRPSGVAKPEKSSAPRTFMSDPDPECSGFIQRLDDFNIRTALWASADAATPASQWNPLRRVLEQSVQPLLEAYANEVDEAARRSFNPVLSDFAFSTGRYLMAYLTVGDEYDAADGWLSSVAFKFANLVSAACSAAGR</sequence>
<dbReference type="AlphaFoldDB" id="A0A7I7XPA9"/>
<accession>A0A7I7XPA9</accession>
<evidence type="ECO:0000313" key="3">
    <source>
        <dbReference type="Proteomes" id="UP000466517"/>
    </source>
</evidence>
<gene>
    <name evidence="2" type="ORF">MMAD_53450</name>
</gene>
<dbReference type="KEGG" id="mmag:MMAD_53450"/>
<dbReference type="Proteomes" id="UP000466517">
    <property type="component" value="Chromosome"/>
</dbReference>
<feature type="compositionally biased region" description="Polar residues" evidence="1">
    <location>
        <begin position="36"/>
        <end position="45"/>
    </location>
</feature>
<feature type="region of interest" description="Disordered" evidence="1">
    <location>
        <begin position="25"/>
        <end position="45"/>
    </location>
</feature>
<organism evidence="2 3">
    <name type="scientific">Mycolicibacterium madagascariense</name>
    <dbReference type="NCBI Taxonomy" id="212765"/>
    <lineage>
        <taxon>Bacteria</taxon>
        <taxon>Bacillati</taxon>
        <taxon>Actinomycetota</taxon>
        <taxon>Actinomycetes</taxon>
        <taxon>Mycobacteriales</taxon>
        <taxon>Mycobacteriaceae</taxon>
        <taxon>Mycolicibacterium</taxon>
    </lineage>
</organism>
<feature type="region of interest" description="Disordered" evidence="1">
    <location>
        <begin position="179"/>
        <end position="201"/>
    </location>
</feature>